<reference evidence="1 2" key="1">
    <citation type="submission" date="2013-11" db="EMBL/GenBank/DDBJ databases">
        <title>The Genome Sequence of Phytophthora parasitica P1569.</title>
        <authorList>
            <consortium name="The Broad Institute Genomics Platform"/>
            <person name="Russ C."/>
            <person name="Tyler B."/>
            <person name="Panabieres F."/>
            <person name="Shan W."/>
            <person name="Tripathy S."/>
            <person name="Grunwald N."/>
            <person name="Machado M."/>
            <person name="Johnson C.S."/>
            <person name="Arredondo F."/>
            <person name="Hong C."/>
            <person name="Coffey M."/>
            <person name="Young S.K."/>
            <person name="Zeng Q."/>
            <person name="Gargeya S."/>
            <person name="Fitzgerald M."/>
            <person name="Abouelleil A."/>
            <person name="Alvarado L."/>
            <person name="Chapman S.B."/>
            <person name="Gainer-Dewar J."/>
            <person name="Goldberg J."/>
            <person name="Griggs A."/>
            <person name="Gujja S."/>
            <person name="Hansen M."/>
            <person name="Howarth C."/>
            <person name="Imamovic A."/>
            <person name="Ireland A."/>
            <person name="Larimer J."/>
            <person name="McCowan C."/>
            <person name="Murphy C."/>
            <person name="Pearson M."/>
            <person name="Poon T.W."/>
            <person name="Priest M."/>
            <person name="Roberts A."/>
            <person name="Saif S."/>
            <person name="Shea T."/>
            <person name="Sykes S."/>
            <person name="Wortman J."/>
            <person name="Nusbaum C."/>
            <person name="Birren B."/>
        </authorList>
    </citation>
    <scope>NUCLEOTIDE SEQUENCE [LARGE SCALE GENOMIC DNA]</scope>
    <source>
        <strain evidence="1 2">P1569</strain>
    </source>
</reference>
<comment type="caution">
    <text evidence="1">The sequence shown here is derived from an EMBL/GenBank/DDBJ whole genome shotgun (WGS) entry which is preliminary data.</text>
</comment>
<dbReference type="OrthoDB" id="88798at2759"/>
<evidence type="ECO:0000313" key="2">
    <source>
        <dbReference type="Proteomes" id="UP000018721"/>
    </source>
</evidence>
<gene>
    <name evidence="1" type="ORF">F443_12822</name>
</gene>
<name>V9ERT7_PHYNI</name>
<dbReference type="AlphaFoldDB" id="V9ERT7"/>
<dbReference type="EMBL" id="ANIZ01002170">
    <property type="protein sequence ID" value="ETI41980.1"/>
    <property type="molecule type" value="Genomic_DNA"/>
</dbReference>
<dbReference type="Gene3D" id="2.60.20.10">
    <property type="entry name" value="Crystallins"/>
    <property type="match status" value="1"/>
</dbReference>
<protein>
    <submittedName>
        <fullName evidence="1">Uncharacterized protein</fullName>
    </submittedName>
</protein>
<dbReference type="HOGENOM" id="CLU_1664170_0_0_1"/>
<proteinExistence type="predicted"/>
<evidence type="ECO:0000313" key="1">
    <source>
        <dbReference type="EMBL" id="ETI41980.1"/>
    </source>
</evidence>
<organism evidence="1 2">
    <name type="scientific">Phytophthora nicotianae P1569</name>
    <dbReference type="NCBI Taxonomy" id="1317065"/>
    <lineage>
        <taxon>Eukaryota</taxon>
        <taxon>Sar</taxon>
        <taxon>Stramenopiles</taxon>
        <taxon>Oomycota</taxon>
        <taxon>Peronosporomycetes</taxon>
        <taxon>Peronosporales</taxon>
        <taxon>Peronosporaceae</taxon>
        <taxon>Phytophthora</taxon>
    </lineage>
</organism>
<keyword evidence="2" id="KW-1185">Reference proteome</keyword>
<dbReference type="Proteomes" id="UP000018721">
    <property type="component" value="Unassembled WGS sequence"/>
</dbReference>
<sequence length="166" mass="18135">MTDTLKLMSITVAVTTIVLATLAEAGYVALYKDTYFKDKLVTVDAVVVDVCYTFKCDNGNGKSVDNMISSAKWHGLPEESKIFARGQSVITFYTDQNCKGDAKSWYVTTQSKSNMHFPENFRLDGINDEISSFKVISAGGDSGPFRVCGPSEKINLANTSSADDSR</sequence>
<accession>V9ERT7</accession>